<dbReference type="SMART" id="SM01359">
    <property type="entry name" value="A2M_N_2"/>
    <property type="match status" value="1"/>
</dbReference>
<dbReference type="Gene3D" id="2.60.40.10">
    <property type="entry name" value="Immunoglobulins"/>
    <property type="match status" value="1"/>
</dbReference>
<evidence type="ECO:0000256" key="1">
    <source>
        <dbReference type="ARBA" id="ARBA00022729"/>
    </source>
</evidence>
<organism evidence="7 8">
    <name type="scientific">Drosophila mojavensis</name>
    <name type="common">Fruit fly</name>
    <dbReference type="NCBI Taxonomy" id="7230"/>
    <lineage>
        <taxon>Eukaryota</taxon>
        <taxon>Metazoa</taxon>
        <taxon>Ecdysozoa</taxon>
        <taxon>Arthropoda</taxon>
        <taxon>Hexapoda</taxon>
        <taxon>Insecta</taxon>
        <taxon>Pterygota</taxon>
        <taxon>Neoptera</taxon>
        <taxon>Endopterygota</taxon>
        <taxon>Diptera</taxon>
        <taxon>Brachycera</taxon>
        <taxon>Muscomorpha</taxon>
        <taxon>Ephydroidea</taxon>
        <taxon>Drosophilidae</taxon>
        <taxon>Drosophila</taxon>
    </lineage>
</organism>
<evidence type="ECO:0000256" key="3">
    <source>
        <dbReference type="SAM" id="SignalP"/>
    </source>
</evidence>
<dbReference type="Gene3D" id="1.50.10.20">
    <property type="match status" value="1"/>
</dbReference>
<feature type="signal peptide" evidence="3">
    <location>
        <begin position="1"/>
        <end position="36"/>
    </location>
</feature>
<evidence type="ECO:0000313" key="7">
    <source>
        <dbReference type="EMBL" id="KRG03091.1"/>
    </source>
</evidence>
<dbReference type="EMBL" id="CH933807">
    <property type="protein sequence ID" value="KRG03091.1"/>
    <property type="molecule type" value="Genomic_DNA"/>
</dbReference>
<name>A0A0Q9XHT6_DROMO</name>
<dbReference type="KEGG" id="dmo:Dmoj_GI26288"/>
<evidence type="ECO:0000259" key="6">
    <source>
        <dbReference type="SMART" id="SM01361"/>
    </source>
</evidence>
<dbReference type="InterPro" id="IPR013783">
    <property type="entry name" value="Ig-like_fold"/>
</dbReference>
<dbReference type="InParanoid" id="A0A0Q9XHT6"/>
<dbReference type="InterPro" id="IPR009048">
    <property type="entry name" value="A-macroglobulin_rcpt-bd"/>
</dbReference>
<keyword evidence="8" id="KW-1185">Reference proteome</keyword>
<dbReference type="Pfam" id="PF07703">
    <property type="entry name" value="A2M_BRD"/>
    <property type="match status" value="1"/>
</dbReference>
<reference evidence="7 8" key="1">
    <citation type="journal article" date="2007" name="Nature">
        <title>Evolution of genes and genomes on the Drosophila phylogeny.</title>
        <authorList>
            <consortium name="Drosophila 12 Genomes Consortium"/>
            <person name="Clark A.G."/>
            <person name="Eisen M.B."/>
            <person name="Smith D.R."/>
            <person name="Bergman C.M."/>
            <person name="Oliver B."/>
            <person name="Markow T.A."/>
            <person name="Kaufman T.C."/>
            <person name="Kellis M."/>
            <person name="Gelbart W."/>
            <person name="Iyer V.N."/>
            <person name="Pollard D.A."/>
            <person name="Sackton T.B."/>
            <person name="Larracuente A.M."/>
            <person name="Singh N.D."/>
            <person name="Abad J.P."/>
            <person name="Abt D.N."/>
            <person name="Adryan B."/>
            <person name="Aguade M."/>
            <person name="Akashi H."/>
            <person name="Anderson W.W."/>
            <person name="Aquadro C.F."/>
            <person name="Ardell D.H."/>
            <person name="Arguello R."/>
            <person name="Artieri C.G."/>
            <person name="Barbash D.A."/>
            <person name="Barker D."/>
            <person name="Barsanti P."/>
            <person name="Batterham P."/>
            <person name="Batzoglou S."/>
            <person name="Begun D."/>
            <person name="Bhutkar A."/>
            <person name="Blanco E."/>
            <person name="Bosak S.A."/>
            <person name="Bradley R.K."/>
            <person name="Brand A.D."/>
            <person name="Brent M.R."/>
            <person name="Brooks A.N."/>
            <person name="Brown R.H."/>
            <person name="Butlin R.K."/>
            <person name="Caggese C."/>
            <person name="Calvi B.R."/>
            <person name="Bernardo de Carvalho A."/>
            <person name="Caspi A."/>
            <person name="Castrezana S."/>
            <person name="Celniker S.E."/>
            <person name="Chang J.L."/>
            <person name="Chapple C."/>
            <person name="Chatterji S."/>
            <person name="Chinwalla A."/>
            <person name="Civetta A."/>
            <person name="Clifton S.W."/>
            <person name="Comeron J.M."/>
            <person name="Costello J.C."/>
            <person name="Coyne J.A."/>
            <person name="Daub J."/>
            <person name="David R.G."/>
            <person name="Delcher A.L."/>
            <person name="Delehaunty K."/>
            <person name="Do C.B."/>
            <person name="Ebling H."/>
            <person name="Edwards K."/>
            <person name="Eickbush T."/>
            <person name="Evans J.D."/>
            <person name="Filipski A."/>
            <person name="Findeiss S."/>
            <person name="Freyhult E."/>
            <person name="Fulton L."/>
            <person name="Fulton R."/>
            <person name="Garcia A.C."/>
            <person name="Gardiner A."/>
            <person name="Garfield D.A."/>
            <person name="Garvin B.E."/>
            <person name="Gibson G."/>
            <person name="Gilbert D."/>
            <person name="Gnerre S."/>
            <person name="Godfrey J."/>
            <person name="Good R."/>
            <person name="Gotea V."/>
            <person name="Gravely B."/>
            <person name="Greenberg A.J."/>
            <person name="Griffiths-Jones S."/>
            <person name="Gross S."/>
            <person name="Guigo R."/>
            <person name="Gustafson E.A."/>
            <person name="Haerty W."/>
            <person name="Hahn M.W."/>
            <person name="Halligan D.L."/>
            <person name="Halpern A.L."/>
            <person name="Halter G.M."/>
            <person name="Han M.V."/>
            <person name="Heger A."/>
            <person name="Hillier L."/>
            <person name="Hinrichs A.S."/>
            <person name="Holmes I."/>
            <person name="Hoskins R.A."/>
            <person name="Hubisz M.J."/>
            <person name="Hultmark D."/>
            <person name="Huntley M.A."/>
            <person name="Jaffe D.B."/>
            <person name="Jagadeeshan S."/>
            <person name="Jeck W.R."/>
            <person name="Johnson J."/>
            <person name="Jones C.D."/>
            <person name="Jordan W.C."/>
            <person name="Karpen G.H."/>
            <person name="Kataoka E."/>
            <person name="Keightley P.D."/>
            <person name="Kheradpour P."/>
            <person name="Kirkness E.F."/>
            <person name="Koerich L.B."/>
            <person name="Kristiansen K."/>
            <person name="Kudrna D."/>
            <person name="Kulathinal R.J."/>
            <person name="Kumar S."/>
            <person name="Kwok R."/>
            <person name="Lander E."/>
            <person name="Langley C.H."/>
            <person name="Lapoint R."/>
            <person name="Lazzaro B.P."/>
            <person name="Lee S.J."/>
            <person name="Levesque L."/>
            <person name="Li R."/>
            <person name="Lin C.F."/>
            <person name="Lin M.F."/>
            <person name="Lindblad-Toh K."/>
            <person name="Llopart A."/>
            <person name="Long M."/>
            <person name="Low L."/>
            <person name="Lozovsky E."/>
            <person name="Lu J."/>
            <person name="Luo M."/>
            <person name="Machado C.A."/>
            <person name="Makalowski W."/>
            <person name="Marzo M."/>
            <person name="Matsuda M."/>
            <person name="Matzkin L."/>
            <person name="McAllister B."/>
            <person name="McBride C.S."/>
            <person name="McKernan B."/>
            <person name="McKernan K."/>
            <person name="Mendez-Lago M."/>
            <person name="Minx P."/>
            <person name="Mollenhauer M.U."/>
            <person name="Montooth K."/>
            <person name="Mount S.M."/>
            <person name="Mu X."/>
            <person name="Myers E."/>
            <person name="Negre B."/>
            <person name="Newfeld S."/>
            <person name="Nielsen R."/>
            <person name="Noor M.A."/>
            <person name="O'Grady P."/>
            <person name="Pachter L."/>
            <person name="Papaceit M."/>
            <person name="Parisi M.J."/>
            <person name="Parisi M."/>
            <person name="Parts L."/>
            <person name="Pedersen J.S."/>
            <person name="Pesole G."/>
            <person name="Phillippy A.M."/>
            <person name="Ponting C.P."/>
            <person name="Pop M."/>
            <person name="Porcelli D."/>
            <person name="Powell J.R."/>
            <person name="Prohaska S."/>
            <person name="Pruitt K."/>
            <person name="Puig M."/>
            <person name="Quesneville H."/>
            <person name="Ram K.R."/>
            <person name="Rand D."/>
            <person name="Rasmussen M.D."/>
            <person name="Reed L.K."/>
            <person name="Reenan R."/>
            <person name="Reily A."/>
            <person name="Remington K.A."/>
            <person name="Rieger T.T."/>
            <person name="Ritchie M.G."/>
            <person name="Robin C."/>
            <person name="Rogers Y.H."/>
            <person name="Rohde C."/>
            <person name="Rozas J."/>
            <person name="Rubenfield M.J."/>
            <person name="Ruiz A."/>
            <person name="Russo S."/>
            <person name="Salzberg S.L."/>
            <person name="Sanchez-Gracia A."/>
            <person name="Saranga D.J."/>
            <person name="Sato H."/>
            <person name="Schaeffer S.W."/>
            <person name="Schatz M.C."/>
            <person name="Schlenke T."/>
            <person name="Schwartz R."/>
            <person name="Segarra C."/>
            <person name="Singh R.S."/>
            <person name="Sirot L."/>
            <person name="Sirota M."/>
            <person name="Sisneros N.B."/>
            <person name="Smith C.D."/>
            <person name="Smith T.F."/>
            <person name="Spieth J."/>
            <person name="Stage D.E."/>
            <person name="Stark A."/>
            <person name="Stephan W."/>
            <person name="Strausberg R.L."/>
            <person name="Strempel S."/>
            <person name="Sturgill D."/>
            <person name="Sutton G."/>
            <person name="Sutton G.G."/>
            <person name="Tao W."/>
            <person name="Teichmann S."/>
            <person name="Tobari Y.N."/>
            <person name="Tomimura Y."/>
            <person name="Tsolas J.M."/>
            <person name="Valente V.L."/>
            <person name="Venter E."/>
            <person name="Venter J.C."/>
            <person name="Vicario S."/>
            <person name="Vieira F.G."/>
            <person name="Vilella A.J."/>
            <person name="Villasante A."/>
            <person name="Walenz B."/>
            <person name="Wang J."/>
            <person name="Wasserman M."/>
            <person name="Watts T."/>
            <person name="Wilson D."/>
            <person name="Wilson R.K."/>
            <person name="Wing R.A."/>
            <person name="Wolfner M.F."/>
            <person name="Wong A."/>
            <person name="Wong G.K."/>
            <person name="Wu C.I."/>
            <person name="Wu G."/>
            <person name="Yamamoto D."/>
            <person name="Yang H.P."/>
            <person name="Yang S.P."/>
            <person name="Yorke J.A."/>
            <person name="Yoshida K."/>
            <person name="Zdobnov E."/>
            <person name="Zhang P."/>
            <person name="Zhang Y."/>
            <person name="Zimin A.V."/>
            <person name="Baldwin J."/>
            <person name="Abdouelleil A."/>
            <person name="Abdulkadir J."/>
            <person name="Abebe A."/>
            <person name="Abera B."/>
            <person name="Abreu J."/>
            <person name="Acer S.C."/>
            <person name="Aftuck L."/>
            <person name="Alexander A."/>
            <person name="An P."/>
            <person name="Anderson E."/>
            <person name="Anderson S."/>
            <person name="Arachi H."/>
            <person name="Azer M."/>
            <person name="Bachantsang P."/>
            <person name="Barry A."/>
            <person name="Bayul T."/>
            <person name="Berlin A."/>
            <person name="Bessette D."/>
            <person name="Bloom T."/>
            <person name="Blye J."/>
            <person name="Boguslavskiy L."/>
            <person name="Bonnet C."/>
            <person name="Boukhgalter B."/>
            <person name="Bourzgui I."/>
            <person name="Brown A."/>
            <person name="Cahill P."/>
            <person name="Channer S."/>
            <person name="Cheshatsang Y."/>
            <person name="Chuda L."/>
            <person name="Citroen M."/>
            <person name="Collymore A."/>
            <person name="Cooke P."/>
            <person name="Costello M."/>
            <person name="D'Aco K."/>
            <person name="Daza R."/>
            <person name="De Haan G."/>
            <person name="DeGray S."/>
            <person name="DeMaso C."/>
            <person name="Dhargay N."/>
            <person name="Dooley K."/>
            <person name="Dooley E."/>
            <person name="Doricent M."/>
            <person name="Dorje P."/>
            <person name="Dorjee K."/>
            <person name="Dupes A."/>
            <person name="Elong R."/>
            <person name="Falk J."/>
            <person name="Farina A."/>
            <person name="Faro S."/>
            <person name="Ferguson D."/>
            <person name="Fisher S."/>
            <person name="Foley C.D."/>
            <person name="Franke A."/>
            <person name="Friedrich D."/>
            <person name="Gadbois L."/>
            <person name="Gearin G."/>
            <person name="Gearin C.R."/>
            <person name="Giannoukos G."/>
            <person name="Goode T."/>
            <person name="Graham J."/>
            <person name="Grandbois E."/>
            <person name="Grewal S."/>
            <person name="Gyaltsen K."/>
            <person name="Hafez N."/>
            <person name="Hagos B."/>
            <person name="Hall J."/>
            <person name="Henson C."/>
            <person name="Hollinger A."/>
            <person name="Honan T."/>
            <person name="Huard M.D."/>
            <person name="Hughes L."/>
            <person name="Hurhula B."/>
            <person name="Husby M.E."/>
            <person name="Kamat A."/>
            <person name="Kanga B."/>
            <person name="Kashin S."/>
            <person name="Khazanovich D."/>
            <person name="Kisner P."/>
            <person name="Lance K."/>
            <person name="Lara M."/>
            <person name="Lee W."/>
            <person name="Lennon N."/>
            <person name="Letendre F."/>
            <person name="LeVine R."/>
            <person name="Lipovsky A."/>
            <person name="Liu X."/>
            <person name="Liu J."/>
            <person name="Liu S."/>
            <person name="Lokyitsang T."/>
            <person name="Lokyitsang Y."/>
            <person name="Lubonja R."/>
            <person name="Lui A."/>
            <person name="MacDonald P."/>
            <person name="Magnisalis V."/>
            <person name="Maru K."/>
            <person name="Matthews C."/>
            <person name="McCusker W."/>
            <person name="McDonough S."/>
            <person name="Mehta T."/>
            <person name="Meldrim J."/>
            <person name="Meneus L."/>
            <person name="Mihai O."/>
            <person name="Mihalev A."/>
            <person name="Mihova T."/>
            <person name="Mittelman R."/>
            <person name="Mlenga V."/>
            <person name="Montmayeur A."/>
            <person name="Mulrain L."/>
            <person name="Navidi A."/>
            <person name="Naylor J."/>
            <person name="Negash T."/>
            <person name="Nguyen T."/>
            <person name="Nguyen N."/>
            <person name="Nicol R."/>
            <person name="Norbu C."/>
            <person name="Norbu N."/>
            <person name="Novod N."/>
            <person name="O'Neill B."/>
            <person name="Osman S."/>
            <person name="Markiewicz E."/>
            <person name="Oyono O.L."/>
            <person name="Patti C."/>
            <person name="Phunkhang P."/>
            <person name="Pierre F."/>
            <person name="Priest M."/>
            <person name="Raghuraman S."/>
            <person name="Rege F."/>
            <person name="Reyes R."/>
            <person name="Rise C."/>
            <person name="Rogov P."/>
            <person name="Ross K."/>
            <person name="Ryan E."/>
            <person name="Settipalli S."/>
            <person name="Shea T."/>
            <person name="Sherpa N."/>
            <person name="Shi L."/>
            <person name="Shih D."/>
            <person name="Sparrow T."/>
            <person name="Spaulding J."/>
            <person name="Stalker J."/>
            <person name="Stange-Thomann N."/>
            <person name="Stavropoulos S."/>
            <person name="Stone C."/>
            <person name="Strader C."/>
            <person name="Tesfaye S."/>
            <person name="Thomson T."/>
            <person name="Thoulutsang Y."/>
            <person name="Thoulutsang D."/>
            <person name="Topham K."/>
            <person name="Topping I."/>
            <person name="Tsamla T."/>
            <person name="Vassiliev H."/>
            <person name="Vo A."/>
            <person name="Wangchuk T."/>
            <person name="Wangdi T."/>
            <person name="Weiand M."/>
            <person name="Wilkinson J."/>
            <person name="Wilson A."/>
            <person name="Yadav S."/>
            <person name="Young G."/>
            <person name="Yu Q."/>
            <person name="Zembek L."/>
            <person name="Zhong D."/>
            <person name="Zimmer A."/>
            <person name="Zwirko Z."/>
            <person name="Jaffe D.B."/>
            <person name="Alvarez P."/>
            <person name="Brockman W."/>
            <person name="Butler J."/>
            <person name="Chin C."/>
            <person name="Gnerre S."/>
            <person name="Grabherr M."/>
            <person name="Kleber M."/>
            <person name="Mauceli E."/>
            <person name="MacCallum I."/>
        </authorList>
    </citation>
    <scope>NUCLEOTIDE SEQUENCE [LARGE SCALE GENOMIC DNA]</scope>
    <source>
        <strain evidence="8">Tucson 15081-1352.22</strain>
    </source>
</reference>
<dbReference type="Gene3D" id="6.20.50.160">
    <property type="match status" value="1"/>
</dbReference>
<proteinExistence type="predicted"/>
<evidence type="ECO:0000256" key="2">
    <source>
        <dbReference type="ARBA" id="ARBA00022966"/>
    </source>
</evidence>
<dbReference type="InterPro" id="IPR011626">
    <property type="entry name" value="Alpha-macroglobulin_TED"/>
</dbReference>
<feature type="domain" description="Alpha-macroglobulin receptor-binding" evidence="6">
    <location>
        <begin position="1176"/>
        <end position="1266"/>
    </location>
</feature>
<feature type="chain" id="PRO_5006387961" evidence="3">
    <location>
        <begin position="37"/>
        <end position="1274"/>
    </location>
</feature>
<dbReference type="Gene3D" id="2.60.40.690">
    <property type="entry name" value="Alpha-macroglobulin, receptor-binding domain"/>
    <property type="match status" value="1"/>
</dbReference>
<dbReference type="SMART" id="SM01360">
    <property type="entry name" value="A2M"/>
    <property type="match status" value="1"/>
</dbReference>
<dbReference type="Gene3D" id="2.60.40.1940">
    <property type="match status" value="1"/>
</dbReference>
<dbReference type="SUPFAM" id="SSF49410">
    <property type="entry name" value="Alpha-macroglobulin receptor domain"/>
    <property type="match status" value="1"/>
</dbReference>
<evidence type="ECO:0000313" key="8">
    <source>
        <dbReference type="Proteomes" id="UP000009192"/>
    </source>
</evidence>
<dbReference type="Pfam" id="PF00207">
    <property type="entry name" value="A2M"/>
    <property type="match status" value="1"/>
</dbReference>
<gene>
    <name evidence="7" type="primary">Dmoj\GI26288</name>
    <name evidence="7" type="ORF">Dmoj_GI26288</name>
</gene>
<dbReference type="Proteomes" id="UP000009192">
    <property type="component" value="Unassembled WGS sequence"/>
</dbReference>
<dbReference type="Gene3D" id="2.60.40.2950">
    <property type="match status" value="1"/>
</dbReference>
<evidence type="ECO:0000259" key="5">
    <source>
        <dbReference type="SMART" id="SM01360"/>
    </source>
</evidence>
<dbReference type="InterPro" id="IPR008930">
    <property type="entry name" value="Terpenoid_cyclase/PrenylTrfase"/>
</dbReference>
<dbReference type="InterPro" id="IPR036595">
    <property type="entry name" value="A-macroglobulin_rcpt-bd_sf"/>
</dbReference>
<keyword evidence="1 3" id="KW-0732">Signal</keyword>
<dbReference type="OrthoDB" id="7883457at2759"/>
<dbReference type="SMART" id="SM01361">
    <property type="entry name" value="A2M_recep"/>
    <property type="match status" value="1"/>
</dbReference>
<feature type="domain" description="Alpha-2-macroglobulin" evidence="5">
    <location>
        <begin position="606"/>
        <end position="699"/>
    </location>
</feature>
<evidence type="ECO:0000259" key="4">
    <source>
        <dbReference type="SMART" id="SM01359"/>
    </source>
</evidence>
<dbReference type="PANTHER" id="PTHR11412">
    <property type="entry name" value="MACROGLOBULIN / COMPLEMENT"/>
    <property type="match status" value="1"/>
</dbReference>
<feature type="domain" description="Alpha-2-macroglobulin bait region" evidence="4">
    <location>
        <begin position="372"/>
        <end position="503"/>
    </location>
</feature>
<dbReference type="GO" id="GO:0005615">
    <property type="term" value="C:extracellular space"/>
    <property type="evidence" value="ECO:0007669"/>
    <property type="project" value="InterPro"/>
</dbReference>
<dbReference type="GO" id="GO:0004866">
    <property type="term" value="F:endopeptidase inhibitor activity"/>
    <property type="evidence" value="ECO:0007669"/>
    <property type="project" value="InterPro"/>
</dbReference>
<dbReference type="Pfam" id="PF07677">
    <property type="entry name" value="A2M_recep"/>
    <property type="match status" value="1"/>
</dbReference>
<dbReference type="InterPro" id="IPR011625">
    <property type="entry name" value="A2M_N_BRD"/>
</dbReference>
<accession>A0A0Q9XHT6</accession>
<dbReference type="PANTHER" id="PTHR11412:SF136">
    <property type="entry name" value="CD109 ANTIGEN"/>
    <property type="match status" value="1"/>
</dbReference>
<dbReference type="Gene3D" id="2.60.40.1930">
    <property type="match status" value="1"/>
</dbReference>
<dbReference type="AlphaFoldDB" id="A0A0Q9XHT6"/>
<sequence>MNECRTSWSAPNNGVVKYFLLLLLPLLLLESGAVHAKIYTNEPFSYTLVAPYTISSYQPYKVAVAIYNCKYLCSYEVSLRGPNLNVSMILNVTPYFPTTTYEFNTPKLDVGTYWLKVDTTQGCYLKNSTALQWRTFNGFVKIQTPKVYYNPGQLLQFRAFFHNADMLPKNAEEESVIWIEDSKGFHVKGYRNLELKNGIYEGELRLSSHLNFGLWRICARNGYHVHEECAYIHVQKYRLSQMKIDMTVPAEVSLSDGTFELVIHAVHDVDGPVNGPVTVYIELIGANKTNSAPVVQTKIQMDNGTANINIDLKQFKDDLKDVNAGKLRLTASIYERLIQQDQNKTRMVTIWTNSEDIGNLTQSKPQEKDPTKIPARPMKLMETVYFNVSHVVESAISMVVHNRRILDSKQVHPDNTQKRFKVQVELKKRLLPAFYVFLYYVHTPSMTLCLHSITVELELSHHDGVFIDLPDKLEPGVDIQFNIKARQNSYVGLTAMDNRVYVLGENMDNDFRLDYFDFIKTSVLDSDIILTNKPAIIQAGLVFLSSAHNTTGTNQTIKLLKPMETFNYTIAIRPEFHKITNSDKTPIQSNYACCHVPKVIHEYNDIWMFDSIDYTKSDWTAWHAKVPRSAVDWRMSAFSIHPEIGLTFLAPKPFKNVKTINDIYYTLKTPSSVQRGEEFEVILLCTNWFSTKLRLDISLRVTSRFKLVENSGNFRARLTNRLVTVAVNETVKTIYYLRALQRGKMTLYFTIHSDGGNHEIIRDIYVLQDIHLRTQQFFRHKTLTLRHQSMRGKFILANKPSESGIQCYISGHLIVPKLQNLKFLKESDNTEEIISKLMSTYLLYNYVMNATWCSPAYKQFLKEQLIGGLQSLMRVRHADGGFRLHVQNDMANCTSTWMTTYVVQYLHYLEKLPNMIYEPKFIKQSEKFVLSRRGKNGEILENCYTPSRRNISTLELNIEVLKVLQFSKRLIALKQPHAWVTFLMNLKFQYHLEAKRGLNPVEWQRPKENLNWIQYRRELETAGRILSREVTLQNPEQQPRIFEWITHQILGPLFNVFCYECFIAEQAYYDYLNTLPLVKTDITLSFWTASKANSKNLRINDKNEWDEQYVTLKPINSSIEFKADGIGDLVVRCSYEYVGEDTQKTLYHATIKFTNEFDIKFCVQRFGRKRKAYMGTNIEIQLPSGYVVNEDSIPHLMQKILIVQAISTQKGTRLFLIMTPLPKAKLICYTFSTMKIMVVKKLKRATMAIYDFNDSLNPNIFSYNVFQKNASETV</sequence>
<dbReference type="Pfam" id="PF07678">
    <property type="entry name" value="TED_complement"/>
    <property type="match status" value="1"/>
</dbReference>
<dbReference type="InterPro" id="IPR050473">
    <property type="entry name" value="A2M/Complement_sys"/>
</dbReference>
<dbReference type="SUPFAM" id="SSF48239">
    <property type="entry name" value="Terpenoid cyclases/Protein prenyltransferases"/>
    <property type="match status" value="1"/>
</dbReference>
<keyword evidence="2" id="KW-0882">Thioester bond</keyword>
<dbReference type="InterPro" id="IPR001599">
    <property type="entry name" value="Macroglobln_a2"/>
</dbReference>
<protein>
    <submittedName>
        <fullName evidence="7">Uncharacterized protein, isoform B</fullName>
    </submittedName>
</protein>